<dbReference type="Proteomes" id="UP001054902">
    <property type="component" value="Unassembled WGS sequence"/>
</dbReference>
<comment type="caution">
    <text evidence="1">The sequence shown here is derived from an EMBL/GenBank/DDBJ whole genome shotgun (WGS) entry which is preliminary data.</text>
</comment>
<dbReference type="EMBL" id="BLLK01000062">
    <property type="protein sequence ID" value="GFH58499.1"/>
    <property type="molecule type" value="Genomic_DNA"/>
</dbReference>
<dbReference type="AlphaFoldDB" id="A0AAD3D9G4"/>
<protein>
    <submittedName>
        <fullName evidence="1">Uncharacterized protein</fullName>
    </submittedName>
</protein>
<gene>
    <name evidence="1" type="ORF">CTEN210_14975</name>
</gene>
<evidence type="ECO:0000313" key="1">
    <source>
        <dbReference type="EMBL" id="GFH58499.1"/>
    </source>
</evidence>
<name>A0AAD3D9G4_9STRA</name>
<accession>A0AAD3D9G4</accession>
<evidence type="ECO:0000313" key="2">
    <source>
        <dbReference type="Proteomes" id="UP001054902"/>
    </source>
</evidence>
<keyword evidence="2" id="KW-1185">Reference proteome</keyword>
<reference evidence="1 2" key="1">
    <citation type="journal article" date="2021" name="Sci. Rep.">
        <title>The genome of the diatom Chaetoceros tenuissimus carries an ancient integrated fragment of an extant virus.</title>
        <authorList>
            <person name="Hongo Y."/>
            <person name="Kimura K."/>
            <person name="Takaki Y."/>
            <person name="Yoshida Y."/>
            <person name="Baba S."/>
            <person name="Kobayashi G."/>
            <person name="Nagasaki K."/>
            <person name="Hano T."/>
            <person name="Tomaru Y."/>
        </authorList>
    </citation>
    <scope>NUCLEOTIDE SEQUENCE [LARGE SCALE GENOMIC DNA]</scope>
    <source>
        <strain evidence="1 2">NIES-3715</strain>
    </source>
</reference>
<sequence>MIGNATKRVNLAHLIDEMEKQQEIAFKLENMNNENMEEVKRKELVNKARKECMELLKEHLDGFLLNSPDAVYEDWIKHLHPDNVDEEDDDRILVDHRFYQEDSDHRKMWNEKMEEIDCVERIVDSRHILLPHN</sequence>
<proteinExistence type="predicted"/>
<organism evidence="1 2">
    <name type="scientific">Chaetoceros tenuissimus</name>
    <dbReference type="NCBI Taxonomy" id="426638"/>
    <lineage>
        <taxon>Eukaryota</taxon>
        <taxon>Sar</taxon>
        <taxon>Stramenopiles</taxon>
        <taxon>Ochrophyta</taxon>
        <taxon>Bacillariophyta</taxon>
        <taxon>Coscinodiscophyceae</taxon>
        <taxon>Chaetocerotophycidae</taxon>
        <taxon>Chaetocerotales</taxon>
        <taxon>Chaetocerotaceae</taxon>
        <taxon>Chaetoceros</taxon>
    </lineage>
</organism>